<proteinExistence type="predicted"/>
<organism evidence="2 3">
    <name type="scientific">Letharia columbiana</name>
    <dbReference type="NCBI Taxonomy" id="112416"/>
    <lineage>
        <taxon>Eukaryota</taxon>
        <taxon>Fungi</taxon>
        <taxon>Dikarya</taxon>
        <taxon>Ascomycota</taxon>
        <taxon>Pezizomycotina</taxon>
        <taxon>Lecanoromycetes</taxon>
        <taxon>OSLEUM clade</taxon>
        <taxon>Lecanoromycetidae</taxon>
        <taxon>Lecanorales</taxon>
        <taxon>Lecanorineae</taxon>
        <taxon>Parmeliaceae</taxon>
        <taxon>Letharia</taxon>
    </lineage>
</organism>
<sequence length="134" mass="14339">MQHQTQASTILPSQRHSYQTQQAPQANHTGLNCPQSYVERLCFHSADADAFGTGSNAPWTIPFPNFSADIASTLINMAPKPKATDAGSSTSPFNKRNAAAAGIGRAAESESNGICFGYYGRTDDRKVACGEDLR</sequence>
<dbReference type="AlphaFoldDB" id="A0A8H6FVK4"/>
<accession>A0A8H6FVK4</accession>
<evidence type="ECO:0000313" key="2">
    <source>
        <dbReference type="EMBL" id="KAF6235516.1"/>
    </source>
</evidence>
<name>A0A8H6FVK4_9LECA</name>
<evidence type="ECO:0000256" key="1">
    <source>
        <dbReference type="SAM" id="MobiDB-lite"/>
    </source>
</evidence>
<dbReference type="GeneID" id="59287860"/>
<evidence type="ECO:0000313" key="3">
    <source>
        <dbReference type="Proteomes" id="UP000578531"/>
    </source>
</evidence>
<dbReference type="Proteomes" id="UP000578531">
    <property type="component" value="Unassembled WGS sequence"/>
</dbReference>
<gene>
    <name evidence="2" type="ORF">HO173_006199</name>
</gene>
<dbReference type="EMBL" id="JACCJC010000024">
    <property type="protein sequence ID" value="KAF6235516.1"/>
    <property type="molecule type" value="Genomic_DNA"/>
</dbReference>
<feature type="region of interest" description="Disordered" evidence="1">
    <location>
        <begin position="81"/>
        <end position="107"/>
    </location>
</feature>
<reference evidence="2 3" key="1">
    <citation type="journal article" date="2020" name="Genomics">
        <title>Complete, high-quality genomes from long-read metagenomic sequencing of two wolf lichen thalli reveals enigmatic genome architecture.</title>
        <authorList>
            <person name="McKenzie S.K."/>
            <person name="Walston R.F."/>
            <person name="Allen J.L."/>
        </authorList>
    </citation>
    <scope>NUCLEOTIDE SEQUENCE [LARGE SCALE GENOMIC DNA]</scope>
    <source>
        <strain evidence="2">WasteWater2</strain>
    </source>
</reference>
<dbReference type="OrthoDB" id="1097733at2759"/>
<keyword evidence="3" id="KW-1185">Reference proteome</keyword>
<protein>
    <submittedName>
        <fullName evidence="2">Uncharacterized protein</fullName>
    </submittedName>
</protein>
<dbReference type="RefSeq" id="XP_037164884.1">
    <property type="nucleotide sequence ID" value="XM_037308110.1"/>
</dbReference>
<feature type="region of interest" description="Disordered" evidence="1">
    <location>
        <begin position="1"/>
        <end position="27"/>
    </location>
</feature>
<comment type="caution">
    <text evidence="2">The sequence shown here is derived from an EMBL/GenBank/DDBJ whole genome shotgun (WGS) entry which is preliminary data.</text>
</comment>